<dbReference type="PANTHER" id="PTHR45629">
    <property type="entry name" value="SNF2/RAD54 FAMILY MEMBER"/>
    <property type="match status" value="1"/>
</dbReference>
<keyword evidence="1" id="KW-0378">Hydrolase</keyword>
<accession>A0A1V9FLW5</accession>
<dbReference type="PANTHER" id="PTHR45629:SF7">
    <property type="entry name" value="DNA EXCISION REPAIR PROTEIN ERCC-6-RELATED"/>
    <property type="match status" value="1"/>
</dbReference>
<dbReference type="InterPro" id="IPR027417">
    <property type="entry name" value="P-loop_NTPase"/>
</dbReference>
<feature type="domain" description="SWIM-type" evidence="3">
    <location>
        <begin position="107"/>
        <end position="143"/>
    </location>
</feature>
<dbReference type="InterPro" id="IPR022138">
    <property type="entry name" value="DUF3670"/>
</dbReference>
<feature type="domain" description="Helicase ATP-binding" evidence="4">
    <location>
        <begin position="723"/>
        <end position="881"/>
    </location>
</feature>
<dbReference type="RefSeq" id="WP_081164537.1">
    <property type="nucleotide sequence ID" value="NZ_LWBP01000178.1"/>
</dbReference>
<dbReference type="SUPFAM" id="SSF52540">
    <property type="entry name" value="P-loop containing nucleoside triphosphate hydrolases"/>
    <property type="match status" value="2"/>
</dbReference>
<evidence type="ECO:0000259" key="3">
    <source>
        <dbReference type="PROSITE" id="PS50966"/>
    </source>
</evidence>
<keyword evidence="2" id="KW-0479">Metal-binding</keyword>
<dbReference type="GO" id="GO:0015616">
    <property type="term" value="F:DNA translocase activity"/>
    <property type="evidence" value="ECO:0007669"/>
    <property type="project" value="TreeGrafter"/>
</dbReference>
<dbReference type="InterPro" id="IPR000330">
    <property type="entry name" value="SNF2_N"/>
</dbReference>
<dbReference type="InterPro" id="IPR007527">
    <property type="entry name" value="Znf_SWIM"/>
</dbReference>
<sequence>MSKFGRTWWGEQWLKSLDRIDFSNRLPRGRSYATKGMVASISISENLIRAKVKGSRPKPYDVSIVVPPFFDEEKKVFIEKIKGDPLVVSQLLNRQLPMDLLEIAERASIKIFPKSWQDIKLNCSCPDWAVPCKHLAAVIYTIANEIDQNPFLVFNLHRFDLVAELSAHRMQLHDLQTETIFSIQDCMAAKKGTAAKNGKPPDTPDFSLIENLLTTLPLLFTANPLFYDGDFKDVIQKQYRRQAKFEGQYLSTLKNEKLSLPKDYRYYDYSIIAHENGELLFIARDNDDHKYPVKKDNLLVLLAQTESKHLDNYSPSFVLLYHTFRFCNVLAERGAILPRLFKAANEKYRIQWIPALINGSVKKVFDDLLQWYPANMVTIEKPSVSEKQKRSKSSLLPAKQDEALILICSFFANTSVQACYNKAEVSVKPSKKQALKINELFFSDTLNCFDGFSEKEIPNTIQLWLNRFYIGKKEYTPLLQVSENGNKGFEVQVLIKDNTASLKPVESLHVFMKRDSDKQFSALKDLQLLAQYLPGLNNSIASKGNEKLFYSSQTFAEVLTGILPAIKLLGIQTLLPKSLQHLLRPQVTLAITSKEGNKKYFSLNDLLDYDWKVAVGDSFLNKDEFFVLANQATGLVKIRDQYILMNQDEIEKVILKLERPSAPKAFTLLQAALSGDYEGAPVQIDGAVKKKIQEILKADVTTLPVALNARLRHYQQRGVSWLYKNARLGLGSLLADDMGLGKTLQVIATLQKFKEEGALKNKPALVIAPTTLLSNWKAEIEKFAPSLNALVFHGTTRKAEFKETDVVITTYGIARTENEMLCRQNWYALIIDEAQNIKNTETAQTKAVKKIKSGIKIAMSGTPVENRLMEYWSIFDFANPGYLGNSNWFNEEYARPIEINQDRKRLEKFRSITSPFIMRRVKTDKVIINDLPDKIENDQFCNLTKEQAALYKSITHDLMQEVEMEEGINRRGIILKLLTVLKQVCNHPMQYLKNGGDLRPDHSGKMLLLLQLLETIYENGEKVLIFSQYQEMGSLLRTVIYAHFGKKALQLHGGNSRKERDEMVHSFQNNPLCDTFILSLKAGGTGLNLTAGNHVIHYDLWWNPAVEAQATDRAFRIGQGKNVMVHRMITKGTLEEKIDEMLRGKKSLANLTVSNGEKWIGELSDIELRRLVSLEV</sequence>
<evidence type="ECO:0000256" key="1">
    <source>
        <dbReference type="ARBA" id="ARBA00022801"/>
    </source>
</evidence>
<dbReference type="Gene3D" id="3.40.50.10810">
    <property type="entry name" value="Tandem AAA-ATPase domain"/>
    <property type="match status" value="1"/>
</dbReference>
<dbReference type="AlphaFoldDB" id="A0A1V9FLW5"/>
<dbReference type="CDD" id="cd18012">
    <property type="entry name" value="DEXQc_arch_SWI2_SNF2"/>
    <property type="match status" value="1"/>
</dbReference>
<feature type="domain" description="Helicase C-terminal" evidence="5">
    <location>
        <begin position="1008"/>
        <end position="1164"/>
    </location>
</feature>
<evidence type="ECO:0000259" key="5">
    <source>
        <dbReference type="PROSITE" id="PS51194"/>
    </source>
</evidence>
<dbReference type="InterPro" id="IPR001650">
    <property type="entry name" value="Helicase_C-like"/>
</dbReference>
<dbReference type="Proteomes" id="UP000192276">
    <property type="component" value="Unassembled WGS sequence"/>
</dbReference>
<proteinExistence type="predicted"/>
<protein>
    <recommendedName>
        <fullName evidence="8">Helicase SNF2</fullName>
    </recommendedName>
</protein>
<dbReference type="Pfam" id="PF00176">
    <property type="entry name" value="SNF2-rel_dom"/>
    <property type="match status" value="1"/>
</dbReference>
<dbReference type="GO" id="GO:0016787">
    <property type="term" value="F:hydrolase activity"/>
    <property type="evidence" value="ECO:0007669"/>
    <property type="project" value="UniProtKB-KW"/>
</dbReference>
<evidence type="ECO:0000259" key="4">
    <source>
        <dbReference type="PROSITE" id="PS51192"/>
    </source>
</evidence>
<dbReference type="SMART" id="SM00490">
    <property type="entry name" value="HELICc"/>
    <property type="match status" value="1"/>
</dbReference>
<keyword evidence="7" id="KW-1185">Reference proteome</keyword>
<dbReference type="InterPro" id="IPR049730">
    <property type="entry name" value="SNF2/RAD54-like_C"/>
</dbReference>
<dbReference type="FunFam" id="3.40.50.300:FF:000533">
    <property type="entry name" value="Helicase, Snf2 family"/>
    <property type="match status" value="1"/>
</dbReference>
<evidence type="ECO:0000256" key="2">
    <source>
        <dbReference type="PROSITE-ProRule" id="PRU00325"/>
    </source>
</evidence>
<dbReference type="InterPro" id="IPR050496">
    <property type="entry name" value="SNF2_RAD54_helicase_repair"/>
</dbReference>
<dbReference type="Pfam" id="PF00271">
    <property type="entry name" value="Helicase_C"/>
    <property type="match status" value="1"/>
</dbReference>
<dbReference type="InterPro" id="IPR014001">
    <property type="entry name" value="Helicase_ATP-bd"/>
</dbReference>
<dbReference type="Pfam" id="PF04434">
    <property type="entry name" value="SWIM"/>
    <property type="match status" value="1"/>
</dbReference>
<dbReference type="GO" id="GO:0008270">
    <property type="term" value="F:zinc ion binding"/>
    <property type="evidence" value="ECO:0007669"/>
    <property type="project" value="UniProtKB-KW"/>
</dbReference>
<dbReference type="PROSITE" id="PS50966">
    <property type="entry name" value="ZF_SWIM"/>
    <property type="match status" value="1"/>
</dbReference>
<keyword evidence="2" id="KW-0862">Zinc</keyword>
<evidence type="ECO:0008006" key="8">
    <source>
        <dbReference type="Google" id="ProtNLM"/>
    </source>
</evidence>
<reference evidence="7" key="1">
    <citation type="submission" date="2016-04" db="EMBL/GenBank/DDBJ databases">
        <authorList>
            <person name="Chen L."/>
            <person name="Zhuang W."/>
            <person name="Wang G."/>
        </authorList>
    </citation>
    <scope>NUCLEOTIDE SEQUENCE [LARGE SCALE GENOMIC DNA]</scope>
    <source>
        <strain evidence="7">208</strain>
    </source>
</reference>
<keyword evidence="2" id="KW-0863">Zinc-finger</keyword>
<dbReference type="CDD" id="cd18793">
    <property type="entry name" value="SF2_C_SNF"/>
    <property type="match status" value="1"/>
</dbReference>
<comment type="caution">
    <text evidence="6">The sequence shown here is derived from an EMBL/GenBank/DDBJ whole genome shotgun (WGS) entry which is preliminary data.</text>
</comment>
<gene>
    <name evidence="6" type="ORF">A4R26_20905</name>
</gene>
<evidence type="ECO:0000313" key="7">
    <source>
        <dbReference type="Proteomes" id="UP000192276"/>
    </source>
</evidence>
<dbReference type="GO" id="GO:0005524">
    <property type="term" value="F:ATP binding"/>
    <property type="evidence" value="ECO:0007669"/>
    <property type="project" value="InterPro"/>
</dbReference>
<name>A0A1V9FLW5_9BACT</name>
<dbReference type="Pfam" id="PF12419">
    <property type="entry name" value="DUF3670"/>
    <property type="match status" value="1"/>
</dbReference>
<dbReference type="SMART" id="SM00487">
    <property type="entry name" value="DEXDc"/>
    <property type="match status" value="1"/>
</dbReference>
<organism evidence="6 7">
    <name type="scientific">Niastella populi</name>
    <dbReference type="NCBI Taxonomy" id="550983"/>
    <lineage>
        <taxon>Bacteria</taxon>
        <taxon>Pseudomonadati</taxon>
        <taxon>Bacteroidota</taxon>
        <taxon>Chitinophagia</taxon>
        <taxon>Chitinophagales</taxon>
        <taxon>Chitinophagaceae</taxon>
        <taxon>Niastella</taxon>
    </lineage>
</organism>
<dbReference type="OrthoDB" id="9760715at2"/>
<dbReference type="PROSITE" id="PS51194">
    <property type="entry name" value="HELICASE_CTER"/>
    <property type="match status" value="1"/>
</dbReference>
<dbReference type="EMBL" id="LWBP01000178">
    <property type="protein sequence ID" value="OQP59281.1"/>
    <property type="molecule type" value="Genomic_DNA"/>
</dbReference>
<dbReference type="PROSITE" id="PS51192">
    <property type="entry name" value="HELICASE_ATP_BIND_1"/>
    <property type="match status" value="1"/>
</dbReference>
<dbReference type="STRING" id="550983.A4R26_20905"/>
<evidence type="ECO:0000313" key="6">
    <source>
        <dbReference type="EMBL" id="OQP59281.1"/>
    </source>
</evidence>
<dbReference type="InterPro" id="IPR038718">
    <property type="entry name" value="SNF2-like_sf"/>
</dbReference>
<dbReference type="Gene3D" id="3.40.50.300">
    <property type="entry name" value="P-loop containing nucleotide triphosphate hydrolases"/>
    <property type="match status" value="1"/>
</dbReference>